<sequence>MVVVLAVAWSVALETVPIARVARDARAGDTGAVAAPHAGSAAVTSVVGLGDSVPAGSACDCDTFVSLVRKTLAARQGTGVAADNLATGGLTSQGLLDQMDSGSATGAIGKADLVIITIGANDFDSASLEDDDCGPRAGLACYKDGLARLRANVDGILGKVRALQTRPRSRIVVTGYWNVFLDGDSARAKGTTYVSNSDALTRAVNGTLAGAAAAKGARYVDVYGPFKGDGSHDDTPLLAADGDHPNAAGHRVIADSILSALAAS</sequence>
<dbReference type="EMBL" id="JACHMB010000001">
    <property type="protein sequence ID" value="MBB5783087.1"/>
    <property type="molecule type" value="Genomic_DNA"/>
</dbReference>
<name>A0A7W9LGN4_9ACTN</name>
<dbReference type="InterPro" id="IPR051532">
    <property type="entry name" value="Ester_Hydrolysis_Enzymes"/>
</dbReference>
<organism evidence="2 3">
    <name type="scientific">Nonomuraea jabiensis</name>
    <dbReference type="NCBI Taxonomy" id="882448"/>
    <lineage>
        <taxon>Bacteria</taxon>
        <taxon>Bacillati</taxon>
        <taxon>Actinomycetota</taxon>
        <taxon>Actinomycetes</taxon>
        <taxon>Streptosporangiales</taxon>
        <taxon>Streptosporangiaceae</taxon>
        <taxon>Nonomuraea</taxon>
    </lineage>
</organism>
<protein>
    <submittedName>
        <fullName evidence="2">Lysophospholipase L1-like esterase</fullName>
    </submittedName>
</protein>
<dbReference type="RefSeq" id="WP_185076090.1">
    <property type="nucleotide sequence ID" value="NZ_JACHMB010000001.1"/>
</dbReference>
<reference evidence="2 3" key="1">
    <citation type="submission" date="2020-08" db="EMBL/GenBank/DDBJ databases">
        <title>Sequencing the genomes of 1000 actinobacteria strains.</title>
        <authorList>
            <person name="Klenk H.-P."/>
        </authorList>
    </citation>
    <scope>NUCLEOTIDE SEQUENCE [LARGE SCALE GENOMIC DNA]</scope>
    <source>
        <strain evidence="2 3">DSM 45507</strain>
    </source>
</reference>
<evidence type="ECO:0000313" key="3">
    <source>
        <dbReference type="Proteomes" id="UP000579153"/>
    </source>
</evidence>
<dbReference type="InterPro" id="IPR036514">
    <property type="entry name" value="SGNH_hydro_sf"/>
</dbReference>
<feature type="domain" description="SGNH hydrolase-type esterase" evidence="1">
    <location>
        <begin position="49"/>
        <end position="252"/>
    </location>
</feature>
<dbReference type="PANTHER" id="PTHR30383:SF5">
    <property type="entry name" value="SGNH HYDROLASE-TYPE ESTERASE DOMAIN-CONTAINING PROTEIN"/>
    <property type="match status" value="1"/>
</dbReference>
<dbReference type="SUPFAM" id="SSF52266">
    <property type="entry name" value="SGNH hydrolase"/>
    <property type="match status" value="1"/>
</dbReference>
<dbReference type="CDD" id="cd00229">
    <property type="entry name" value="SGNH_hydrolase"/>
    <property type="match status" value="1"/>
</dbReference>
<dbReference type="Gene3D" id="3.40.50.1110">
    <property type="entry name" value="SGNH hydrolase"/>
    <property type="match status" value="1"/>
</dbReference>
<dbReference type="PANTHER" id="PTHR30383">
    <property type="entry name" value="THIOESTERASE 1/PROTEASE 1/LYSOPHOSPHOLIPASE L1"/>
    <property type="match status" value="1"/>
</dbReference>
<proteinExistence type="predicted"/>
<dbReference type="Proteomes" id="UP000579153">
    <property type="component" value="Unassembled WGS sequence"/>
</dbReference>
<accession>A0A7W9LGN4</accession>
<keyword evidence="3" id="KW-1185">Reference proteome</keyword>
<dbReference type="AlphaFoldDB" id="A0A7W9LGN4"/>
<comment type="caution">
    <text evidence="2">The sequence shown here is derived from an EMBL/GenBank/DDBJ whole genome shotgun (WGS) entry which is preliminary data.</text>
</comment>
<dbReference type="InterPro" id="IPR013830">
    <property type="entry name" value="SGNH_hydro"/>
</dbReference>
<evidence type="ECO:0000313" key="2">
    <source>
        <dbReference type="EMBL" id="MBB5783087.1"/>
    </source>
</evidence>
<evidence type="ECO:0000259" key="1">
    <source>
        <dbReference type="Pfam" id="PF13472"/>
    </source>
</evidence>
<dbReference type="GO" id="GO:0004622">
    <property type="term" value="F:phosphatidylcholine lysophospholipase activity"/>
    <property type="evidence" value="ECO:0007669"/>
    <property type="project" value="TreeGrafter"/>
</dbReference>
<gene>
    <name evidence="2" type="ORF">HD596_009843</name>
</gene>
<dbReference type="Pfam" id="PF13472">
    <property type="entry name" value="Lipase_GDSL_2"/>
    <property type="match status" value="1"/>
</dbReference>